<evidence type="ECO:0000313" key="2">
    <source>
        <dbReference type="Proteomes" id="UP001153555"/>
    </source>
</evidence>
<dbReference type="EMBL" id="CACSLK010030184">
    <property type="protein sequence ID" value="CAA0837273.1"/>
    <property type="molecule type" value="Genomic_DNA"/>
</dbReference>
<sequence length="135" mass="15851">AEAAIRWWEAFNRKRSEKSKQVAQDFLQQVEKNQIAEFPWPPDPNDCGPYEFIRQYLKDVEFQENRPELAKKFLEQVKSSWGYDVDCCPPRWVPTSYFQQIDVETMMSKYPDYNESLNSAADSVISEINTVAEAK</sequence>
<dbReference type="Proteomes" id="UP001153555">
    <property type="component" value="Unassembled WGS sequence"/>
</dbReference>
<comment type="caution">
    <text evidence="1">The sequence shown here is derived from an EMBL/GenBank/DDBJ whole genome shotgun (WGS) entry which is preliminary data.</text>
</comment>
<name>A0A9N7RQG2_STRHE</name>
<organism evidence="1 2">
    <name type="scientific">Striga hermonthica</name>
    <name type="common">Purple witchweed</name>
    <name type="synonym">Buchnera hermonthica</name>
    <dbReference type="NCBI Taxonomy" id="68872"/>
    <lineage>
        <taxon>Eukaryota</taxon>
        <taxon>Viridiplantae</taxon>
        <taxon>Streptophyta</taxon>
        <taxon>Embryophyta</taxon>
        <taxon>Tracheophyta</taxon>
        <taxon>Spermatophyta</taxon>
        <taxon>Magnoliopsida</taxon>
        <taxon>eudicotyledons</taxon>
        <taxon>Gunneridae</taxon>
        <taxon>Pentapetalae</taxon>
        <taxon>asterids</taxon>
        <taxon>lamiids</taxon>
        <taxon>Lamiales</taxon>
        <taxon>Orobanchaceae</taxon>
        <taxon>Buchnereae</taxon>
        <taxon>Striga</taxon>
    </lineage>
</organism>
<accession>A0A9N7RQG2</accession>
<feature type="non-terminal residue" evidence="1">
    <location>
        <position position="1"/>
    </location>
</feature>
<gene>
    <name evidence="1" type="ORF">SHERM_04262</name>
</gene>
<keyword evidence="2" id="KW-1185">Reference proteome</keyword>
<protein>
    <submittedName>
        <fullName evidence="1">Uncharacterized protein</fullName>
    </submittedName>
</protein>
<proteinExistence type="predicted"/>
<reference evidence="1" key="1">
    <citation type="submission" date="2019-12" db="EMBL/GenBank/DDBJ databases">
        <authorList>
            <person name="Scholes J."/>
        </authorList>
    </citation>
    <scope>NUCLEOTIDE SEQUENCE</scope>
</reference>
<dbReference type="OrthoDB" id="925487at2759"/>
<feature type="non-terminal residue" evidence="1">
    <location>
        <position position="135"/>
    </location>
</feature>
<evidence type="ECO:0000313" key="1">
    <source>
        <dbReference type="EMBL" id="CAA0837273.1"/>
    </source>
</evidence>
<dbReference type="AlphaFoldDB" id="A0A9N7RQG2"/>